<evidence type="ECO:0000313" key="2">
    <source>
        <dbReference type="EMBL" id="OGE65206.1"/>
    </source>
</evidence>
<evidence type="ECO:0000313" key="3">
    <source>
        <dbReference type="Proteomes" id="UP000178017"/>
    </source>
</evidence>
<accession>A0A1F5MIK1</accession>
<keyword evidence="1" id="KW-1133">Transmembrane helix</keyword>
<dbReference type="EMBL" id="MFDO01000022">
    <property type="protein sequence ID" value="OGE65206.1"/>
    <property type="molecule type" value="Genomic_DNA"/>
</dbReference>
<feature type="transmembrane region" description="Helical" evidence="1">
    <location>
        <begin position="6"/>
        <end position="28"/>
    </location>
</feature>
<protein>
    <recommendedName>
        <fullName evidence="4">Mannosyl-glycoprotein endo-beta-N-acetylglucosamidase-like domain-containing protein</fullName>
    </recommendedName>
</protein>
<proteinExistence type="predicted"/>
<dbReference type="Proteomes" id="UP000178017">
    <property type="component" value="Unassembled WGS sequence"/>
</dbReference>
<organism evidence="2 3">
    <name type="scientific">Candidatus Daviesbacteria bacterium RIFCSPLOWO2_01_FULL_40_24</name>
    <dbReference type="NCBI Taxonomy" id="1797787"/>
    <lineage>
        <taxon>Bacteria</taxon>
        <taxon>Candidatus Daviesiibacteriota</taxon>
    </lineage>
</organism>
<gene>
    <name evidence="2" type="ORF">A3B49_00105</name>
</gene>
<name>A0A1F5MIK1_9BACT</name>
<evidence type="ECO:0000256" key="1">
    <source>
        <dbReference type="SAM" id="Phobius"/>
    </source>
</evidence>
<dbReference type="Gene3D" id="1.10.530.10">
    <property type="match status" value="1"/>
</dbReference>
<reference evidence="2 3" key="1">
    <citation type="journal article" date="2016" name="Nat. Commun.">
        <title>Thousands of microbial genomes shed light on interconnected biogeochemical processes in an aquifer system.</title>
        <authorList>
            <person name="Anantharaman K."/>
            <person name="Brown C.T."/>
            <person name="Hug L.A."/>
            <person name="Sharon I."/>
            <person name="Castelle C.J."/>
            <person name="Probst A.J."/>
            <person name="Thomas B.C."/>
            <person name="Singh A."/>
            <person name="Wilkins M.J."/>
            <person name="Karaoz U."/>
            <person name="Brodie E.L."/>
            <person name="Williams K.H."/>
            <person name="Hubbard S.S."/>
            <person name="Banfield J.F."/>
        </authorList>
    </citation>
    <scope>NUCLEOTIDE SEQUENCE [LARGE SCALE GENOMIC DNA]</scope>
</reference>
<dbReference type="AlphaFoldDB" id="A0A1F5MIK1"/>
<evidence type="ECO:0008006" key="4">
    <source>
        <dbReference type="Google" id="ProtNLM"/>
    </source>
</evidence>
<keyword evidence="1" id="KW-0812">Transmembrane</keyword>
<sequence>MDKTAFLVSWYLSTVTTLVFCLFLLVYISFDRTALGTTTAKYNSFKALPASASTLNSQEIEVNKVDARAVIVEQFLKGYKSPLATYAQEFIEVADKYKLDYRLLPSIAMQESNGGKILPKGSNNPFGYGIYGKQVLRFKDFGEAIERVGRGLKTDYIDKGLTTPWEIMTKYTPPSVPLGGPWASGVSTFMAELQ</sequence>
<comment type="caution">
    <text evidence="2">The sequence shown here is derived from an EMBL/GenBank/DDBJ whole genome shotgun (WGS) entry which is preliminary data.</text>
</comment>
<keyword evidence="1" id="KW-0472">Membrane</keyword>